<dbReference type="InterPro" id="IPR051010">
    <property type="entry name" value="BCAA_transport"/>
</dbReference>
<evidence type="ECO:0000256" key="3">
    <source>
        <dbReference type="SAM" id="MobiDB-lite"/>
    </source>
</evidence>
<dbReference type="PANTHER" id="PTHR30483">
    <property type="entry name" value="LEUCINE-SPECIFIC-BINDING PROTEIN"/>
    <property type="match status" value="1"/>
</dbReference>
<dbReference type="Proteomes" id="UP000198649">
    <property type="component" value="Unassembled WGS sequence"/>
</dbReference>
<proteinExistence type="inferred from homology"/>
<dbReference type="PANTHER" id="PTHR30483:SF6">
    <property type="entry name" value="PERIPLASMIC BINDING PROTEIN OF ABC TRANSPORTER FOR NATURAL AMINO ACIDS"/>
    <property type="match status" value="1"/>
</dbReference>
<evidence type="ECO:0000256" key="4">
    <source>
        <dbReference type="SAM" id="SignalP"/>
    </source>
</evidence>
<sequence length="436" mass="43928">MNLRTTRTRLAVVAVTGMLALSACGGDGDTTEPSAGESTDSSEPSESSAPAETGDGVLTFGSLLPETGSLAFLGPPEFAGVDLAVQEINEAGGVNGEDVVHVRGDSGDADSGIAPAETDELLAAGSDVIVGAASSGVSLTVIDAIQAAGVVMFSPANTSTAFDEPPYDSPDLYFRTAPSDILQGAVMANLLIEDGRSNVAILARQDAYGETLAEQVAMNLENAGSSVATTVFYGENAQSFDSQVDEIAAAGGDSLVLIGFEETATIVPQLITAGAGPQDIPTYFVDGNTADYSEGGSTPLPAGVLEGTKGTIPGADTGGEFQERLLGLNPDLDSFAYAAESYDTVIVSALAAVAAGADDGESVGAAIVDVTIGGEKCTTFADCVALLDDGADIDYDGVSGPIELGELGSPTAASIGIYEYKADNTIEAVDYISGQI</sequence>
<organism evidence="6 7">
    <name type="scientific">Nocardioides psychrotolerans</name>
    <dbReference type="NCBI Taxonomy" id="1005945"/>
    <lineage>
        <taxon>Bacteria</taxon>
        <taxon>Bacillati</taxon>
        <taxon>Actinomycetota</taxon>
        <taxon>Actinomycetes</taxon>
        <taxon>Propionibacteriales</taxon>
        <taxon>Nocardioidaceae</taxon>
        <taxon>Nocardioides</taxon>
    </lineage>
</organism>
<evidence type="ECO:0000256" key="1">
    <source>
        <dbReference type="ARBA" id="ARBA00010062"/>
    </source>
</evidence>
<dbReference type="OrthoDB" id="7337537at2"/>
<dbReference type="PROSITE" id="PS51257">
    <property type="entry name" value="PROKAR_LIPOPROTEIN"/>
    <property type="match status" value="1"/>
</dbReference>
<accession>A0A1I3FMB0</accession>
<evidence type="ECO:0000313" key="6">
    <source>
        <dbReference type="EMBL" id="SFI12257.1"/>
    </source>
</evidence>
<evidence type="ECO:0000259" key="5">
    <source>
        <dbReference type="Pfam" id="PF13458"/>
    </source>
</evidence>
<feature type="region of interest" description="Disordered" evidence="3">
    <location>
        <begin position="23"/>
        <end position="56"/>
    </location>
</feature>
<keyword evidence="7" id="KW-1185">Reference proteome</keyword>
<keyword evidence="2 4" id="KW-0732">Signal</keyword>
<dbReference type="Pfam" id="PF13458">
    <property type="entry name" value="Peripla_BP_6"/>
    <property type="match status" value="1"/>
</dbReference>
<comment type="similarity">
    <text evidence="1">Belongs to the leucine-binding protein family.</text>
</comment>
<feature type="signal peptide" evidence="4">
    <location>
        <begin position="1"/>
        <end position="25"/>
    </location>
</feature>
<evidence type="ECO:0000256" key="2">
    <source>
        <dbReference type="ARBA" id="ARBA00022729"/>
    </source>
</evidence>
<protein>
    <submittedName>
        <fullName evidence="6">Branched-chain amino acid transport system substrate-binding protein</fullName>
    </submittedName>
</protein>
<reference evidence="6 7" key="1">
    <citation type="submission" date="2016-10" db="EMBL/GenBank/DDBJ databases">
        <authorList>
            <person name="de Groot N.N."/>
        </authorList>
    </citation>
    <scope>NUCLEOTIDE SEQUENCE [LARGE SCALE GENOMIC DNA]</scope>
    <source>
        <strain evidence="6 7">CGMCC 1.11156</strain>
    </source>
</reference>
<name>A0A1I3FMB0_9ACTN</name>
<dbReference type="EMBL" id="FOQG01000005">
    <property type="protein sequence ID" value="SFI12257.1"/>
    <property type="molecule type" value="Genomic_DNA"/>
</dbReference>
<evidence type="ECO:0000313" key="7">
    <source>
        <dbReference type="Proteomes" id="UP000198649"/>
    </source>
</evidence>
<dbReference type="STRING" id="1005945.SAMN05216561_10549"/>
<dbReference type="CDD" id="cd06346">
    <property type="entry name" value="PBP1_ABC_ligand_binding-like"/>
    <property type="match status" value="1"/>
</dbReference>
<dbReference type="Gene3D" id="3.40.50.2300">
    <property type="match status" value="2"/>
</dbReference>
<feature type="domain" description="Leucine-binding protein" evidence="5">
    <location>
        <begin position="59"/>
        <end position="371"/>
    </location>
</feature>
<dbReference type="InterPro" id="IPR028082">
    <property type="entry name" value="Peripla_BP_I"/>
</dbReference>
<dbReference type="SUPFAM" id="SSF53822">
    <property type="entry name" value="Periplasmic binding protein-like I"/>
    <property type="match status" value="1"/>
</dbReference>
<feature type="compositionally biased region" description="Low complexity" evidence="3">
    <location>
        <begin position="37"/>
        <end position="53"/>
    </location>
</feature>
<dbReference type="AlphaFoldDB" id="A0A1I3FMB0"/>
<dbReference type="InterPro" id="IPR028081">
    <property type="entry name" value="Leu-bd"/>
</dbReference>
<gene>
    <name evidence="6" type="ORF">SAMN05216561_10549</name>
</gene>
<feature type="chain" id="PRO_5039385459" evidence="4">
    <location>
        <begin position="26"/>
        <end position="436"/>
    </location>
</feature>